<dbReference type="GO" id="GO:1903607">
    <property type="term" value="P:cytochrome c biosynthetic process"/>
    <property type="evidence" value="ECO:0007669"/>
    <property type="project" value="TreeGrafter"/>
</dbReference>
<keyword evidence="3" id="KW-0813">Transport</keyword>
<keyword evidence="4 8" id="KW-0812">Transmembrane</keyword>
<dbReference type="Pfam" id="PF03379">
    <property type="entry name" value="CcmB"/>
    <property type="match status" value="1"/>
</dbReference>
<sequence length="190" mass="20710">MVVVIFNFALESTPNTVNLIVPGILWVSIMFGAMVGFNRMLLAETEGGAFHGLLASPVGRDVIFFGKVLSNVMFLIVIELILVPILIVLFNVTLSPLNMLWISLPALFGISLCGMLFATISMNMRAKEVMLPILFLPVVVPIILGAVESTHSIMNGGNLDQNLRWIALMIVFDVIYGVLGPASFTMIVED</sequence>
<comment type="subcellular location">
    <subcellularLocation>
        <location evidence="1">Membrane</location>
        <topology evidence="1">Multi-pass membrane protein</topology>
    </subcellularLocation>
</comment>
<evidence type="ECO:0000256" key="8">
    <source>
        <dbReference type="SAM" id="Phobius"/>
    </source>
</evidence>
<dbReference type="GO" id="GO:0015232">
    <property type="term" value="F:heme transmembrane transporter activity"/>
    <property type="evidence" value="ECO:0007669"/>
    <property type="project" value="InterPro"/>
</dbReference>
<feature type="transmembrane region" description="Helical" evidence="8">
    <location>
        <begin position="167"/>
        <end position="188"/>
    </location>
</feature>
<gene>
    <name evidence="9" type="ORF">METZ01_LOCUS83216</name>
</gene>
<evidence type="ECO:0000256" key="4">
    <source>
        <dbReference type="ARBA" id="ARBA00022692"/>
    </source>
</evidence>
<feature type="transmembrane region" description="Helical" evidence="8">
    <location>
        <begin position="129"/>
        <end position="147"/>
    </location>
</feature>
<dbReference type="AlphaFoldDB" id="A0A381UQB7"/>
<dbReference type="GO" id="GO:0005886">
    <property type="term" value="C:plasma membrane"/>
    <property type="evidence" value="ECO:0007669"/>
    <property type="project" value="TreeGrafter"/>
</dbReference>
<dbReference type="EMBL" id="UINC01006913">
    <property type="protein sequence ID" value="SVA30362.1"/>
    <property type="molecule type" value="Genomic_DNA"/>
</dbReference>
<evidence type="ECO:0008006" key="10">
    <source>
        <dbReference type="Google" id="ProtNLM"/>
    </source>
</evidence>
<dbReference type="PRINTS" id="PR01414">
    <property type="entry name" value="CCMBBIOGNSIS"/>
</dbReference>
<evidence type="ECO:0000256" key="6">
    <source>
        <dbReference type="ARBA" id="ARBA00022989"/>
    </source>
</evidence>
<keyword evidence="6 8" id="KW-1133">Transmembrane helix</keyword>
<reference evidence="9" key="1">
    <citation type="submission" date="2018-05" db="EMBL/GenBank/DDBJ databases">
        <authorList>
            <person name="Lanie J.A."/>
            <person name="Ng W.-L."/>
            <person name="Kazmierczak K.M."/>
            <person name="Andrzejewski T.M."/>
            <person name="Davidsen T.M."/>
            <person name="Wayne K.J."/>
            <person name="Tettelin H."/>
            <person name="Glass J.I."/>
            <person name="Rusch D."/>
            <person name="Podicherti R."/>
            <person name="Tsui H.-C.T."/>
            <person name="Winkler M.E."/>
        </authorList>
    </citation>
    <scope>NUCLEOTIDE SEQUENCE</scope>
</reference>
<evidence type="ECO:0000256" key="3">
    <source>
        <dbReference type="ARBA" id="ARBA00022448"/>
    </source>
</evidence>
<accession>A0A381UQB7</accession>
<protein>
    <recommendedName>
        <fullName evidence="10">ABC-2 type transporter domain-containing protein</fullName>
    </recommendedName>
</protein>
<feature type="transmembrane region" description="Helical" evidence="8">
    <location>
        <begin position="99"/>
        <end position="117"/>
    </location>
</feature>
<keyword evidence="5" id="KW-0201">Cytochrome c-type biogenesis</keyword>
<evidence type="ECO:0000313" key="9">
    <source>
        <dbReference type="EMBL" id="SVA30362.1"/>
    </source>
</evidence>
<name>A0A381UQB7_9ZZZZ</name>
<keyword evidence="7 8" id="KW-0472">Membrane</keyword>
<feature type="transmembrane region" description="Helical" evidence="8">
    <location>
        <begin position="62"/>
        <end position="87"/>
    </location>
</feature>
<evidence type="ECO:0000256" key="2">
    <source>
        <dbReference type="ARBA" id="ARBA00010544"/>
    </source>
</evidence>
<evidence type="ECO:0000256" key="1">
    <source>
        <dbReference type="ARBA" id="ARBA00004141"/>
    </source>
</evidence>
<feature type="transmembrane region" description="Helical" evidence="8">
    <location>
        <begin position="20"/>
        <end position="41"/>
    </location>
</feature>
<dbReference type="PANTHER" id="PTHR30070:SF1">
    <property type="entry name" value="CYTOCHROME C BIOGENESIS B-RELATED"/>
    <property type="match status" value="1"/>
</dbReference>
<evidence type="ECO:0000256" key="5">
    <source>
        <dbReference type="ARBA" id="ARBA00022748"/>
    </source>
</evidence>
<proteinExistence type="inferred from homology"/>
<dbReference type="InterPro" id="IPR003544">
    <property type="entry name" value="Cyt_c_biogenesis_CcmB"/>
</dbReference>
<organism evidence="9">
    <name type="scientific">marine metagenome</name>
    <dbReference type="NCBI Taxonomy" id="408172"/>
    <lineage>
        <taxon>unclassified sequences</taxon>
        <taxon>metagenomes</taxon>
        <taxon>ecological metagenomes</taxon>
    </lineage>
</organism>
<dbReference type="PANTHER" id="PTHR30070">
    <property type="entry name" value="HEME EXPORTER PROTEIN B"/>
    <property type="match status" value="1"/>
</dbReference>
<comment type="similarity">
    <text evidence="2">Belongs to the CcmB/CycW/HelB family.</text>
</comment>
<dbReference type="GO" id="GO:0017004">
    <property type="term" value="P:cytochrome complex assembly"/>
    <property type="evidence" value="ECO:0007669"/>
    <property type="project" value="UniProtKB-KW"/>
</dbReference>
<evidence type="ECO:0000256" key="7">
    <source>
        <dbReference type="ARBA" id="ARBA00023136"/>
    </source>
</evidence>